<sequence length="813" mass="93206">MPQTPEFTMDDLLDRTSNLRVEDEDGWEINEAQEMEMGKSCLMGRFCSNKTMTRTLIRTILGRVWGLSEVDWGVKIKKSTTEATFMVFSFKKEGDLYRIVNKSPWLSNNGILILQKLTKIPTKWEIELNRYPLTGRVLNLPTRSISAKNMRRLASMAGEVIEIQKEDVPKITLNGFFWFKVWVSIDKPLCPGFLFPNSGEKVWLPFRYERLPFMCFSCRIVGHDYKSCAKKQVNVIDGVGNSFPAYGAWLKFEDKPQNHKEKEVKKVTMNSEFNHRHDMEIGKEGGNFSKKNQDPAINKSKETAGTSTSGIQGAKPVPRITNKNSNLVEVPISNSFLPFDYTNLMELINEDRTKGKFVGGSSSGIKRRADCWEFGRNEDEPQKENGKQIHRESHNSKLKAPMDNPETGNDWKDIPINFGTTDGSANSGLKGGRKPRVMTKRNKKRFYGSPDPGGRKQSWLLMERLRDMRQGPWICGGDFNEIMKEKEKKGDLKWKSRFHYEQAWAGEEECGKIVNNVWLDGSNWGSAQGIRGRINHCGEGIRWRVTNRNKVRINEDRWIPRGYPFRLRAKVPVPPHTFIGSFLDENGNWDIKNIREEMHREDIPWILGIQANRDGGEDELVWHESTNGEYKVSSDETIGHALWTCPSLKVIWKETEFWHLFPTSLGLMKDLLEFLMFMESQCSKQKFDTFLGLSWLVWSQRNQRIFQKKNTNLRSWIPWALDYLDNTLMHTHTSSNSKTEQRSLIWCPPPAGTVMINCDAGFGKHQHGCGMTAVARDQEGNLVAAEVMYTDGYISVLMAESHGDKPAGVKKGT</sequence>
<protein>
    <recommendedName>
        <fullName evidence="2">Zinc knuckle CX2CX4HX4C domain-containing protein</fullName>
    </recommendedName>
</protein>
<dbReference type="PANTHER" id="PTHR31286:SF167">
    <property type="entry name" value="OS09G0268800 PROTEIN"/>
    <property type="match status" value="1"/>
</dbReference>
<evidence type="ECO:0000259" key="2">
    <source>
        <dbReference type="Pfam" id="PF14392"/>
    </source>
</evidence>
<feature type="compositionally biased region" description="Basic and acidic residues" evidence="1">
    <location>
        <begin position="376"/>
        <end position="395"/>
    </location>
</feature>
<accession>A0A7J6FGJ1</accession>
<gene>
    <name evidence="3" type="ORF">F8388_019702</name>
</gene>
<proteinExistence type="predicted"/>
<feature type="region of interest" description="Disordered" evidence="1">
    <location>
        <begin position="279"/>
        <end position="318"/>
    </location>
</feature>
<dbReference type="Proteomes" id="UP000525078">
    <property type="component" value="Unassembled WGS sequence"/>
</dbReference>
<dbReference type="AlphaFoldDB" id="A0A7J6FGJ1"/>
<feature type="region of interest" description="Disordered" evidence="1">
    <location>
        <begin position="376"/>
        <end position="409"/>
    </location>
</feature>
<reference evidence="3 4" key="1">
    <citation type="journal article" date="2020" name="bioRxiv">
        <title>Sequence and annotation of 42 cannabis genomes reveals extensive copy number variation in cannabinoid synthesis and pathogen resistance genes.</title>
        <authorList>
            <person name="Mckernan K.J."/>
            <person name="Helbert Y."/>
            <person name="Kane L.T."/>
            <person name="Ebling H."/>
            <person name="Zhang L."/>
            <person name="Liu B."/>
            <person name="Eaton Z."/>
            <person name="Mclaughlin S."/>
            <person name="Kingan S."/>
            <person name="Baybayan P."/>
            <person name="Concepcion G."/>
            <person name="Jordan M."/>
            <person name="Riva A."/>
            <person name="Barbazuk W."/>
            <person name="Harkins T."/>
        </authorList>
    </citation>
    <scope>NUCLEOTIDE SEQUENCE [LARGE SCALE GENOMIC DNA]</scope>
    <source>
        <strain evidence="4">cv. Jamaican Lion 4</strain>
        <tissue evidence="3">Leaf</tissue>
    </source>
</reference>
<evidence type="ECO:0000313" key="4">
    <source>
        <dbReference type="Proteomes" id="UP000525078"/>
    </source>
</evidence>
<comment type="caution">
    <text evidence="3">The sequence shown here is derived from an EMBL/GenBank/DDBJ whole genome shotgun (WGS) entry which is preliminary data.</text>
</comment>
<dbReference type="InterPro" id="IPR040256">
    <property type="entry name" value="At4g02000-like"/>
</dbReference>
<feature type="domain" description="Zinc knuckle CX2CX4HX4C" evidence="2">
    <location>
        <begin position="197"/>
        <end position="229"/>
    </location>
</feature>
<dbReference type="InterPro" id="IPR025836">
    <property type="entry name" value="Zn_knuckle_CX2CX4HX4C"/>
</dbReference>
<evidence type="ECO:0000313" key="3">
    <source>
        <dbReference type="EMBL" id="KAF4369822.1"/>
    </source>
</evidence>
<organism evidence="3 4">
    <name type="scientific">Cannabis sativa</name>
    <name type="common">Hemp</name>
    <name type="synonym">Marijuana</name>
    <dbReference type="NCBI Taxonomy" id="3483"/>
    <lineage>
        <taxon>Eukaryota</taxon>
        <taxon>Viridiplantae</taxon>
        <taxon>Streptophyta</taxon>
        <taxon>Embryophyta</taxon>
        <taxon>Tracheophyta</taxon>
        <taxon>Spermatophyta</taxon>
        <taxon>Magnoliopsida</taxon>
        <taxon>eudicotyledons</taxon>
        <taxon>Gunneridae</taxon>
        <taxon>Pentapetalae</taxon>
        <taxon>rosids</taxon>
        <taxon>fabids</taxon>
        <taxon>Rosales</taxon>
        <taxon>Cannabaceae</taxon>
        <taxon>Cannabis</taxon>
    </lineage>
</organism>
<name>A0A7J6FGJ1_CANSA</name>
<dbReference type="EMBL" id="JAATIP010000122">
    <property type="protein sequence ID" value="KAF4369822.1"/>
    <property type="molecule type" value="Genomic_DNA"/>
</dbReference>
<dbReference type="PANTHER" id="PTHR31286">
    <property type="entry name" value="GLYCINE-RICH CELL WALL STRUCTURAL PROTEIN 1.8-LIKE"/>
    <property type="match status" value="1"/>
</dbReference>
<evidence type="ECO:0000256" key="1">
    <source>
        <dbReference type="SAM" id="MobiDB-lite"/>
    </source>
</evidence>
<dbReference type="Pfam" id="PF14392">
    <property type="entry name" value="zf-CCHC_4"/>
    <property type="match status" value="1"/>
</dbReference>